<dbReference type="PROSITE" id="PS50191">
    <property type="entry name" value="CRAL_TRIO"/>
    <property type="match status" value="1"/>
</dbReference>
<evidence type="ECO:0000256" key="1">
    <source>
        <dbReference type="ARBA" id="ARBA00004202"/>
    </source>
</evidence>
<evidence type="ECO:0000313" key="7">
    <source>
        <dbReference type="EMBL" id="PWA75143.1"/>
    </source>
</evidence>
<dbReference type="EMBL" id="PKPP01002456">
    <property type="protein sequence ID" value="PWA75143.1"/>
    <property type="molecule type" value="Genomic_DNA"/>
</dbReference>
<dbReference type="SUPFAM" id="SSF52087">
    <property type="entry name" value="CRAL/TRIO domain"/>
    <property type="match status" value="1"/>
</dbReference>
<evidence type="ECO:0000256" key="2">
    <source>
        <dbReference type="ARBA" id="ARBA00004395"/>
    </source>
</evidence>
<dbReference type="InterPro" id="IPR036865">
    <property type="entry name" value="CRAL-TRIO_dom_sf"/>
</dbReference>
<proteinExistence type="inferred from homology"/>
<evidence type="ECO:0000313" key="8">
    <source>
        <dbReference type="Proteomes" id="UP000245207"/>
    </source>
</evidence>
<accession>A0A2U1NNQ8</accession>
<evidence type="ECO:0000256" key="3">
    <source>
        <dbReference type="ARBA" id="ARBA00022927"/>
    </source>
</evidence>
<comment type="subcellular location">
    <subcellularLocation>
        <location evidence="1">Cell membrane</location>
        <topology evidence="1">Peripheral membrane protein</topology>
    </subcellularLocation>
    <subcellularLocation>
        <location evidence="2">Golgi apparatus membrane</location>
        <topology evidence="2">Peripheral membrane protein</topology>
    </subcellularLocation>
</comment>
<dbReference type="GO" id="GO:0015031">
    <property type="term" value="P:protein transport"/>
    <property type="evidence" value="ECO:0007669"/>
    <property type="project" value="UniProtKB-KW"/>
</dbReference>
<evidence type="ECO:0000259" key="6">
    <source>
        <dbReference type="PROSITE" id="PS50191"/>
    </source>
</evidence>
<dbReference type="Proteomes" id="UP000245207">
    <property type="component" value="Unassembled WGS sequence"/>
</dbReference>
<gene>
    <name evidence="7" type="ORF">CTI12_AA244060</name>
</gene>
<dbReference type="Gene3D" id="3.40.525.10">
    <property type="entry name" value="CRAL-TRIO lipid binding domain"/>
    <property type="match status" value="1"/>
</dbReference>
<name>A0A2U1NNQ8_ARTAN</name>
<dbReference type="Pfam" id="PF00650">
    <property type="entry name" value="CRAL_TRIO"/>
    <property type="match status" value="1"/>
</dbReference>
<comment type="caution">
    <text evidence="7">The sequence shown here is derived from an EMBL/GenBank/DDBJ whole genome shotgun (WGS) entry which is preliminary data.</text>
</comment>
<feature type="domain" description="CRAL-TRIO" evidence="6">
    <location>
        <begin position="1"/>
        <end position="138"/>
    </location>
</feature>
<dbReference type="InterPro" id="IPR001251">
    <property type="entry name" value="CRAL-TRIO_dom"/>
</dbReference>
<dbReference type="InterPro" id="IPR051026">
    <property type="entry name" value="PI/PC_transfer"/>
</dbReference>
<evidence type="ECO:0000256" key="5">
    <source>
        <dbReference type="ARBA" id="ARBA00038020"/>
    </source>
</evidence>
<reference evidence="7 8" key="1">
    <citation type="journal article" date="2018" name="Mol. Plant">
        <title>The genome of Artemisia annua provides insight into the evolution of Asteraceae family and artemisinin biosynthesis.</title>
        <authorList>
            <person name="Shen Q."/>
            <person name="Zhang L."/>
            <person name="Liao Z."/>
            <person name="Wang S."/>
            <person name="Yan T."/>
            <person name="Shi P."/>
            <person name="Liu M."/>
            <person name="Fu X."/>
            <person name="Pan Q."/>
            <person name="Wang Y."/>
            <person name="Lv Z."/>
            <person name="Lu X."/>
            <person name="Zhang F."/>
            <person name="Jiang W."/>
            <person name="Ma Y."/>
            <person name="Chen M."/>
            <person name="Hao X."/>
            <person name="Li L."/>
            <person name="Tang Y."/>
            <person name="Lv G."/>
            <person name="Zhou Y."/>
            <person name="Sun X."/>
            <person name="Brodelius P.E."/>
            <person name="Rose J.K.C."/>
            <person name="Tang K."/>
        </authorList>
    </citation>
    <scope>NUCLEOTIDE SEQUENCE [LARGE SCALE GENOMIC DNA]</scope>
    <source>
        <strain evidence="8">cv. Huhao1</strain>
        <tissue evidence="7">Leaf</tissue>
    </source>
</reference>
<keyword evidence="4" id="KW-0333">Golgi apparatus</keyword>
<dbReference type="CDD" id="cd00170">
    <property type="entry name" value="SEC14"/>
    <property type="match status" value="1"/>
</dbReference>
<comment type="similarity">
    <text evidence="5">Belongs to the SFH family.</text>
</comment>
<sequence>MRDFALEAANVHAILEANHLVDEVLRLSRLHIPPYVSACLVSGTFDELHMSKYIEACDWIRNALRGFDSALESRFAKTRDTLCRMYIINVGSGFRPLWSMVKSFLDPKTTSKIHVLGTKYQCTLLEMIDARYIYQITI</sequence>
<keyword evidence="3" id="KW-0813">Transport</keyword>
<dbReference type="PANTHER" id="PTHR45657:SF70">
    <property type="entry name" value="CRAL-TRIO LIPID BINDING DOMAIN, CRAL_TRIO DOMAIN, CRAL_TRIO DOMAIN SUPERFAMILY"/>
    <property type="match status" value="1"/>
</dbReference>
<evidence type="ECO:0000256" key="4">
    <source>
        <dbReference type="ARBA" id="ARBA00023034"/>
    </source>
</evidence>
<protein>
    <submittedName>
        <fullName evidence="7">SEC14-like 3</fullName>
    </submittedName>
</protein>
<organism evidence="7 8">
    <name type="scientific">Artemisia annua</name>
    <name type="common">Sweet wormwood</name>
    <dbReference type="NCBI Taxonomy" id="35608"/>
    <lineage>
        <taxon>Eukaryota</taxon>
        <taxon>Viridiplantae</taxon>
        <taxon>Streptophyta</taxon>
        <taxon>Embryophyta</taxon>
        <taxon>Tracheophyta</taxon>
        <taxon>Spermatophyta</taxon>
        <taxon>Magnoliopsida</taxon>
        <taxon>eudicotyledons</taxon>
        <taxon>Gunneridae</taxon>
        <taxon>Pentapetalae</taxon>
        <taxon>asterids</taxon>
        <taxon>campanulids</taxon>
        <taxon>Asterales</taxon>
        <taxon>Asteraceae</taxon>
        <taxon>Asteroideae</taxon>
        <taxon>Anthemideae</taxon>
        <taxon>Artemisiinae</taxon>
        <taxon>Artemisia</taxon>
    </lineage>
</organism>
<keyword evidence="8" id="KW-1185">Reference proteome</keyword>
<dbReference type="OrthoDB" id="1434354at2759"/>
<dbReference type="GO" id="GO:0005886">
    <property type="term" value="C:plasma membrane"/>
    <property type="evidence" value="ECO:0007669"/>
    <property type="project" value="UniProtKB-SubCell"/>
</dbReference>
<dbReference type="GO" id="GO:0000139">
    <property type="term" value="C:Golgi membrane"/>
    <property type="evidence" value="ECO:0007669"/>
    <property type="project" value="UniProtKB-SubCell"/>
</dbReference>
<keyword evidence="3" id="KW-0653">Protein transport</keyword>
<dbReference type="AlphaFoldDB" id="A0A2U1NNQ8"/>
<dbReference type="STRING" id="35608.A0A2U1NNQ8"/>
<dbReference type="PANTHER" id="PTHR45657">
    <property type="entry name" value="CRAL-TRIO DOMAIN-CONTAINING PROTEIN YKL091C-RELATED"/>
    <property type="match status" value="1"/>
</dbReference>